<sequence>MTLPPLALLKKKEESLLAGTPNRTGENPPEPHTKPTVKALVFPKDYLELAVAE</sequence>
<gene>
    <name evidence="2" type="ORF">H3N35_20680</name>
</gene>
<evidence type="ECO:0000256" key="1">
    <source>
        <dbReference type="SAM" id="MobiDB-lite"/>
    </source>
</evidence>
<dbReference type="EMBL" id="CP059693">
    <property type="protein sequence ID" value="WDE10650.1"/>
    <property type="molecule type" value="Genomic_DNA"/>
</dbReference>
<protein>
    <submittedName>
        <fullName evidence="2">Uncharacterized protein</fullName>
    </submittedName>
</protein>
<accession>A0ABY7VBG0</accession>
<evidence type="ECO:0000313" key="2">
    <source>
        <dbReference type="EMBL" id="WDE10650.1"/>
    </source>
</evidence>
<proteinExistence type="predicted"/>
<dbReference type="Proteomes" id="UP001215231">
    <property type="component" value="Chromosome"/>
</dbReference>
<evidence type="ECO:0000313" key="3">
    <source>
        <dbReference type="Proteomes" id="UP001215231"/>
    </source>
</evidence>
<name>A0ABY7VBG0_9GAMM</name>
<dbReference type="RefSeq" id="WP_274050696.1">
    <property type="nucleotide sequence ID" value="NZ_CP059693.1"/>
</dbReference>
<reference evidence="2 3" key="1">
    <citation type="journal article" date="2022" name="Mar. Drugs">
        <title>Bioassay-Guided Fractionation Leads to the Detection of Cholic Acid Generated by the Rare Thalassomonas sp.</title>
        <authorList>
            <person name="Pheiffer F."/>
            <person name="Schneider Y.K."/>
            <person name="Hansen E.H."/>
            <person name="Andersen J.H."/>
            <person name="Isaksson J."/>
            <person name="Busche T."/>
            <person name="R C."/>
            <person name="Kalinowski J."/>
            <person name="Zyl L.V."/>
            <person name="Trindade M."/>
        </authorList>
    </citation>
    <scope>NUCLEOTIDE SEQUENCE [LARGE SCALE GENOMIC DNA]</scope>
    <source>
        <strain evidence="2 3">A5K-61T</strain>
    </source>
</reference>
<organism evidence="2 3">
    <name type="scientific">Thalassomonas haliotis</name>
    <dbReference type="NCBI Taxonomy" id="485448"/>
    <lineage>
        <taxon>Bacteria</taxon>
        <taxon>Pseudomonadati</taxon>
        <taxon>Pseudomonadota</taxon>
        <taxon>Gammaproteobacteria</taxon>
        <taxon>Alteromonadales</taxon>
        <taxon>Colwelliaceae</taxon>
        <taxon>Thalassomonas</taxon>
    </lineage>
</organism>
<keyword evidence="3" id="KW-1185">Reference proteome</keyword>
<feature type="region of interest" description="Disordered" evidence="1">
    <location>
        <begin position="13"/>
        <end position="36"/>
    </location>
</feature>